<evidence type="ECO:0000256" key="13">
    <source>
        <dbReference type="ARBA" id="ARBA00022989"/>
    </source>
</evidence>
<evidence type="ECO:0000256" key="22">
    <source>
        <dbReference type="SAM" id="Coils"/>
    </source>
</evidence>
<evidence type="ECO:0000256" key="2">
    <source>
        <dbReference type="ARBA" id="ARBA00004651"/>
    </source>
</evidence>
<keyword evidence="13 21" id="KW-1133">Transmembrane helix</keyword>
<evidence type="ECO:0000256" key="20">
    <source>
        <dbReference type="PIRSR" id="PIRSR605150-3"/>
    </source>
</evidence>
<keyword evidence="15" id="KW-0464">Manganese</keyword>
<keyword evidence="7 21" id="KW-0808">Transferase</keyword>
<evidence type="ECO:0000256" key="21">
    <source>
        <dbReference type="RuleBase" id="RU361116"/>
    </source>
</evidence>
<evidence type="ECO:0000256" key="8">
    <source>
        <dbReference type="ARBA" id="ARBA00022692"/>
    </source>
</evidence>
<dbReference type="PROSITE" id="PS51775">
    <property type="entry name" value="GTD_BINDING"/>
    <property type="match status" value="1"/>
</dbReference>
<dbReference type="EC" id="2.4.1.12" evidence="21"/>
<dbReference type="PANTHER" id="PTHR13301">
    <property type="entry name" value="X-BOX TRANSCRIPTION FACTOR-RELATED"/>
    <property type="match status" value="1"/>
</dbReference>
<dbReference type="Pfam" id="PF14569">
    <property type="entry name" value="zf-UDP"/>
    <property type="match status" value="1"/>
</dbReference>
<evidence type="ECO:0000256" key="19">
    <source>
        <dbReference type="PIRSR" id="PIRSR605150-2"/>
    </source>
</evidence>
<feature type="transmembrane region" description="Helical" evidence="21">
    <location>
        <begin position="1431"/>
        <end position="1453"/>
    </location>
</feature>
<dbReference type="STRING" id="3818.A0A445DUS3"/>
<comment type="catalytic activity">
    <reaction evidence="17 21">
        <text>[(1-&gt;4)-beta-D-glucosyl](n) + UDP-alpha-D-glucose = [(1-&gt;4)-beta-D-glucosyl](n+1) + UDP + H(+)</text>
        <dbReference type="Rhea" id="RHEA:19929"/>
        <dbReference type="Rhea" id="RHEA-COMP:10033"/>
        <dbReference type="Rhea" id="RHEA-COMP:10034"/>
        <dbReference type="ChEBI" id="CHEBI:15378"/>
        <dbReference type="ChEBI" id="CHEBI:18246"/>
        <dbReference type="ChEBI" id="CHEBI:58223"/>
        <dbReference type="ChEBI" id="CHEBI:58885"/>
        <dbReference type="EC" id="2.4.1.12"/>
    </reaction>
</comment>
<feature type="transmembrane region" description="Helical" evidence="21">
    <location>
        <begin position="1313"/>
        <end position="1333"/>
    </location>
</feature>
<keyword evidence="10 21" id="KW-0863">Zinc-finger</keyword>
<dbReference type="Gene3D" id="3.30.40.10">
    <property type="entry name" value="Zinc/RING finger domain, C3HC4 (zinc finger)"/>
    <property type="match status" value="1"/>
</dbReference>
<keyword evidence="25" id="KW-1185">Reference proteome</keyword>
<protein>
    <recommendedName>
        <fullName evidence="21">Cellulose synthase</fullName>
        <ecNumber evidence="21">2.4.1.12</ecNumber>
    </recommendedName>
</protein>
<keyword evidence="9 21" id="KW-0479">Metal-binding</keyword>
<dbReference type="GO" id="GO:0071555">
    <property type="term" value="P:cell wall organization"/>
    <property type="evidence" value="ECO:0007669"/>
    <property type="project" value="UniProtKB-KW"/>
</dbReference>
<dbReference type="GO" id="GO:0016760">
    <property type="term" value="F:cellulose synthase (UDP-forming) activity"/>
    <property type="evidence" value="ECO:0007669"/>
    <property type="project" value="UniProtKB-EC"/>
</dbReference>
<evidence type="ECO:0000256" key="17">
    <source>
        <dbReference type="ARBA" id="ARBA00048682"/>
    </source>
</evidence>
<evidence type="ECO:0000256" key="15">
    <source>
        <dbReference type="ARBA" id="ARBA00023211"/>
    </source>
</evidence>
<name>A0A445DUS3_ARAHY</name>
<feature type="domain" description="GTD-binding" evidence="23">
    <location>
        <begin position="36"/>
        <end position="134"/>
    </location>
</feature>
<feature type="binding site" evidence="20">
    <location>
        <position position="1048"/>
    </location>
    <ligand>
        <name>Mn(2+)</name>
        <dbReference type="ChEBI" id="CHEBI:29035"/>
    </ligand>
</feature>
<dbReference type="InterPro" id="IPR013083">
    <property type="entry name" value="Znf_RING/FYVE/PHD"/>
</dbReference>
<feature type="transmembrane region" description="Helical" evidence="21">
    <location>
        <begin position="1465"/>
        <end position="1485"/>
    </location>
</feature>
<gene>
    <name evidence="24" type="ORF">Ahy_A03g013116</name>
</gene>
<keyword evidence="8 21" id="KW-0812">Transmembrane</keyword>
<evidence type="ECO:0000256" key="7">
    <source>
        <dbReference type="ARBA" id="ARBA00022679"/>
    </source>
</evidence>
<dbReference type="SUPFAM" id="SSF53448">
    <property type="entry name" value="Nucleotide-diphospho-sugar transferases"/>
    <property type="match status" value="1"/>
</dbReference>
<dbReference type="GO" id="GO:0005886">
    <property type="term" value="C:plasma membrane"/>
    <property type="evidence" value="ECO:0007669"/>
    <property type="project" value="UniProtKB-SubCell"/>
</dbReference>
<keyword evidence="14 21" id="KW-0472">Membrane</keyword>
<evidence type="ECO:0000256" key="12">
    <source>
        <dbReference type="ARBA" id="ARBA00022916"/>
    </source>
</evidence>
<dbReference type="Gene3D" id="3.90.550.10">
    <property type="entry name" value="Spore Coat Polysaccharide Biosynthesis Protein SpsA, Chain A"/>
    <property type="match status" value="1"/>
</dbReference>
<evidence type="ECO:0000256" key="11">
    <source>
        <dbReference type="ARBA" id="ARBA00022833"/>
    </source>
</evidence>
<dbReference type="Pfam" id="PF04576">
    <property type="entry name" value="Zein-binding"/>
    <property type="match status" value="1"/>
</dbReference>
<dbReference type="GO" id="GO:0080115">
    <property type="term" value="F:myosin XI tail binding"/>
    <property type="evidence" value="ECO:0007669"/>
    <property type="project" value="UniProtKB-ARBA"/>
</dbReference>
<dbReference type="SUPFAM" id="SSF57850">
    <property type="entry name" value="RING/U-box"/>
    <property type="match status" value="1"/>
</dbReference>
<comment type="caution">
    <text evidence="21">Lacks conserved residue(s) required for the propagation of feature annotation.</text>
</comment>
<evidence type="ECO:0000256" key="5">
    <source>
        <dbReference type="ARBA" id="ARBA00022475"/>
    </source>
</evidence>
<keyword evidence="5 21" id="KW-1003">Cell membrane</keyword>
<comment type="cofactor">
    <cofactor evidence="21">
        <name>Zn(2+)</name>
        <dbReference type="ChEBI" id="CHEBI:29105"/>
    </cofactor>
    <text evidence="21">Binds 2 Zn(2+) ions per subunit.</text>
</comment>
<dbReference type="CDD" id="cd16617">
    <property type="entry name" value="mRING-HC-C4C4_CesA"/>
    <property type="match status" value="1"/>
</dbReference>
<evidence type="ECO:0000313" key="25">
    <source>
        <dbReference type="Proteomes" id="UP000289738"/>
    </source>
</evidence>
<keyword evidence="12 21" id="KW-0135">Cellulose biosynthesis</keyword>
<organism evidence="24 25">
    <name type="scientific">Arachis hypogaea</name>
    <name type="common">Peanut</name>
    <dbReference type="NCBI Taxonomy" id="3818"/>
    <lineage>
        <taxon>Eukaryota</taxon>
        <taxon>Viridiplantae</taxon>
        <taxon>Streptophyta</taxon>
        <taxon>Embryophyta</taxon>
        <taxon>Tracheophyta</taxon>
        <taxon>Spermatophyta</taxon>
        <taxon>Magnoliopsida</taxon>
        <taxon>eudicotyledons</taxon>
        <taxon>Gunneridae</taxon>
        <taxon>Pentapetalae</taxon>
        <taxon>rosids</taxon>
        <taxon>fabids</taxon>
        <taxon>Fabales</taxon>
        <taxon>Fabaceae</taxon>
        <taxon>Papilionoideae</taxon>
        <taxon>50 kb inversion clade</taxon>
        <taxon>dalbergioids sensu lato</taxon>
        <taxon>Dalbergieae</taxon>
        <taxon>Pterocarpus clade</taxon>
        <taxon>Arachis</taxon>
    </lineage>
</organism>
<keyword evidence="22" id="KW-0175">Coiled coil</keyword>
<comment type="cofactor">
    <cofactor evidence="1">
        <name>Mn(2+)</name>
        <dbReference type="ChEBI" id="CHEBI:29035"/>
    </cofactor>
</comment>
<dbReference type="InterPro" id="IPR005150">
    <property type="entry name" value="Cellulose_synth"/>
</dbReference>
<dbReference type="InterPro" id="IPR027934">
    <property type="entry name" value="CES_Znf_RING"/>
</dbReference>
<dbReference type="GO" id="GO:0008270">
    <property type="term" value="F:zinc ion binding"/>
    <property type="evidence" value="ECO:0007669"/>
    <property type="project" value="UniProtKB-KW"/>
</dbReference>
<feature type="binding site" evidence="20">
    <location>
        <position position="1024"/>
    </location>
    <ligand>
        <name>Mn(2+)</name>
        <dbReference type="ChEBI" id="CHEBI:29035"/>
    </ligand>
</feature>
<feature type="transmembrane region" description="Helical" evidence="21">
    <location>
        <begin position="1345"/>
        <end position="1367"/>
    </location>
</feature>
<evidence type="ECO:0000256" key="14">
    <source>
        <dbReference type="ARBA" id="ARBA00023136"/>
    </source>
</evidence>
<evidence type="ECO:0000256" key="10">
    <source>
        <dbReference type="ARBA" id="ARBA00022771"/>
    </source>
</evidence>
<evidence type="ECO:0000256" key="1">
    <source>
        <dbReference type="ARBA" id="ARBA00001936"/>
    </source>
</evidence>
<evidence type="ECO:0000256" key="3">
    <source>
        <dbReference type="ARBA" id="ARBA00004768"/>
    </source>
</evidence>
<dbReference type="Proteomes" id="UP000289738">
    <property type="component" value="Chromosome A03"/>
</dbReference>
<feature type="transmembrane region" description="Helical" evidence="21">
    <location>
        <begin position="1379"/>
        <end position="1399"/>
    </location>
</feature>
<feature type="active site" evidence="18">
    <location>
        <position position="884"/>
    </location>
</feature>
<dbReference type="InterPro" id="IPR029044">
    <property type="entry name" value="Nucleotide-diphossugar_trans"/>
</dbReference>
<feature type="binding site" evidence="19">
    <location>
        <position position="854"/>
    </location>
    <ligand>
        <name>UDP-alpha-D-glucose</name>
        <dbReference type="ChEBI" id="CHEBI:58885"/>
    </ligand>
</feature>
<evidence type="ECO:0000256" key="18">
    <source>
        <dbReference type="PIRSR" id="PIRSR605150-1"/>
    </source>
</evidence>
<comment type="pathway">
    <text evidence="3 21">Glycan metabolism; plant cellulose biosynthesis.</text>
</comment>
<dbReference type="Pfam" id="PF03552">
    <property type="entry name" value="Cellulose_synt"/>
    <property type="match status" value="2"/>
</dbReference>
<comment type="similarity">
    <text evidence="4 21">Belongs to the glycosyltransferase 2 family. Plant cellulose synthase subfamily.</text>
</comment>
<evidence type="ECO:0000256" key="6">
    <source>
        <dbReference type="ARBA" id="ARBA00022676"/>
    </source>
</evidence>
<accession>A0A445DUS3</accession>
<comment type="caution">
    <text evidence="24">The sequence shown here is derived from an EMBL/GenBank/DDBJ whole genome shotgun (WGS) entry which is preliminary data.</text>
</comment>
<keyword evidence="16 21" id="KW-0961">Cell wall biogenesis/degradation</keyword>
<evidence type="ECO:0000259" key="23">
    <source>
        <dbReference type="PROSITE" id="PS51775"/>
    </source>
</evidence>
<feature type="coiled-coil region" evidence="22">
    <location>
        <begin position="95"/>
        <end position="129"/>
    </location>
</feature>
<feature type="active site" evidence="18">
    <location>
        <position position="1234"/>
    </location>
</feature>
<dbReference type="GO" id="GO:0030244">
    <property type="term" value="P:cellulose biosynthetic process"/>
    <property type="evidence" value="ECO:0007669"/>
    <property type="project" value="UniProtKB-KW"/>
</dbReference>
<evidence type="ECO:0000313" key="24">
    <source>
        <dbReference type="EMBL" id="RYR66929.1"/>
    </source>
</evidence>
<feature type="binding site" evidence="19">
    <location>
        <position position="855"/>
    </location>
    <ligand>
        <name>UDP-alpha-D-glucose</name>
        <dbReference type="ChEBI" id="CHEBI:58885"/>
    </ligand>
</feature>
<dbReference type="InterPro" id="IPR007656">
    <property type="entry name" value="GTD-bd"/>
</dbReference>
<evidence type="ECO:0000256" key="4">
    <source>
        <dbReference type="ARBA" id="ARBA00007548"/>
    </source>
</evidence>
<proteinExistence type="inferred from homology"/>
<evidence type="ECO:0000256" key="16">
    <source>
        <dbReference type="ARBA" id="ARBA00023316"/>
    </source>
</evidence>
<dbReference type="UniPathway" id="UPA00695"/>
<dbReference type="FunFam" id="3.30.40.10:FF:000031">
    <property type="entry name" value="Cellulose synthase"/>
    <property type="match status" value="1"/>
</dbReference>
<dbReference type="EMBL" id="SDMP01000003">
    <property type="protein sequence ID" value="RYR66929.1"/>
    <property type="molecule type" value="Genomic_DNA"/>
</dbReference>
<feature type="transmembrane region" description="Helical" evidence="21">
    <location>
        <begin position="1497"/>
        <end position="1517"/>
    </location>
</feature>
<feature type="binding site" evidence="19">
    <location>
        <position position="884"/>
    </location>
    <ligand>
        <name>UDP-alpha-D-glucose</name>
        <dbReference type="ChEBI" id="CHEBI:58885"/>
    </ligand>
</feature>
<evidence type="ECO:0000256" key="9">
    <source>
        <dbReference type="ARBA" id="ARBA00022723"/>
    </source>
</evidence>
<keyword evidence="6 21" id="KW-0328">Glycosyltransferase</keyword>
<keyword evidence="11 21" id="KW-0862">Zinc</keyword>
<reference evidence="24 25" key="1">
    <citation type="submission" date="2019-01" db="EMBL/GenBank/DDBJ databases">
        <title>Sequencing of cultivated peanut Arachis hypogaea provides insights into genome evolution and oil improvement.</title>
        <authorList>
            <person name="Chen X."/>
        </authorList>
    </citation>
    <scope>NUCLEOTIDE SEQUENCE [LARGE SCALE GENOMIC DNA]</scope>
    <source>
        <strain evidence="25">cv. Fuhuasheng</strain>
        <tissue evidence="24">Leaves</tissue>
    </source>
</reference>
<comment type="subcellular location">
    <subcellularLocation>
        <location evidence="2 21">Cell membrane</location>
        <topology evidence="2 21">Multi-pass membrane protein</topology>
    </subcellularLocation>
</comment>
<sequence>MVVTEIRDRDYFNSTYIDRVTMAETGTCHVLARTQSDATALKETLHAQQQLLQKLYVELDQEREASATAASEALEMILRLQGEMAAVKMEANHYKRMAEEKIGHAEATLEELEEVIYQKEMEIASLEFQVKAYKQKLLSFRCDFNASEFGIEVPEDQILNNATDQQDEEFCQNNSIRRFQSMPASQFKKSFRVAVRKSERSTSPVLALEAIPPSLDLARKSTEFVSGTLDSYWNQIKMLNERVKVVSDSNEEEKCANLSTISEQREIMPSFIDSDNPPSTPNVHDVFEVPQTSEKNKVNEIGKKWFEKWKSEAENRLRKPDSVSESEGKLNVHREITTRSIRRMTTVVGQRKEGMGVDCNLQEELQKVHQRVERLEREKFSTREEITKEVDGEEQLRLLKHIESQLKLMHLEMKSWKTKKATPNEDVSLAPLQEYQQKASPQEGIFWGTSTTLVPIRDRTGGSARWFPQQLGILNKLVRVIGIFSELVPQLREYEEFKVRINALVAKSMRVPAEGWTMKDETPWPGNNTNDHPSMIQVLIARGGGHHPDQLPCLVYISREKRPAFQHHNKAGAINALPRPVKNLDGQLCEICGDLVGLTVDGDLFVACEECGFPVCRPCYEYERREGTQVCPQCHTRYKRIKGSPRVEGDEDEDDVDDIEHEFKMLEEKEELRQRKKSSGYDNENAKSASLAKVKGELPVSTYHEPGYEKFADKERADDWKLNQGNLWPETEATVDPEKAIKDESRQPLSRKVAIPSGRLSPYRMMVAARLVILLLFFQYRIFHPVPEAIGLWFTSVVCEIWLALSWLVDQLPKWFPIDRQTYIDRLSIRFEPEDKPNMLSPIDIFVTTVDPTKEPPLVTANTVLSILALDYPVDKISCYVSDDGASMLTFEALQETAEFARKWVPFCRKYSAEPRSPEKYFSEKIDYIKDKLQTTYVKERRIMKREYEEFKVRINALVAKSMRVPAEGWTMKDETPWPGNNTNDHPSMIQVLIARGGGHHPDQLPCLVYISREKRPAFQHHNKAGAINALLRVSAVLSNAPFVLNLDCNHYVNNSKVVREAMCFFMDIQLGNGIGFVQFPLRFDSLDRNDRYANKNTVLFDINLRCLDGIQGPAYVGSGCIFSRKAIYGLEPPKVSKPPRIVQVHSKQDENEEEDAGIIEEDKQLLKSEMNFENRFQKSHFANSSSTEEGGVDASSGQAALLKEAIHVMSCKYEDRTLWGYEVGMSYGSIAADTLTSFKLHSRGWESVYCMPKRAAFRGTAPINLTDRLNQVLRWAVGSLEILFSRHCPLWYGFNEGKLKTLQRVAYINSTVYPFSSIPLLIYCLIPAICLLTDKFITPSVGTFASLVFISLFITIFASAILELRWSGVSLEEWWRNQQFWVIGSVSAHMFAVVHSLMKALPLVRSNINFITVSKAPDEGQFHQLYTIKWTALLIPPTTIIIINLIGIVAGFTDAINSGGHSWGALLGKLFFSLWVIVHLYPFLKGLMGRQNRTPTLIVIWSVLLASIFSLVWVRIDPFVLKTKGPDAKQCGISC</sequence>